<name>A0ABQ8IZ15_DERPT</name>
<feature type="compositionally biased region" description="Polar residues" evidence="1">
    <location>
        <begin position="54"/>
        <end position="67"/>
    </location>
</feature>
<evidence type="ECO:0000256" key="1">
    <source>
        <dbReference type="SAM" id="MobiDB-lite"/>
    </source>
</evidence>
<protein>
    <submittedName>
        <fullName evidence="2">Uncharacterized protein</fullName>
    </submittedName>
</protein>
<evidence type="ECO:0000313" key="3">
    <source>
        <dbReference type="Proteomes" id="UP000887458"/>
    </source>
</evidence>
<reference evidence="2 3" key="2">
    <citation type="journal article" date="2022" name="Mol. Biol. Evol.">
        <title>Comparative Genomics Reveals Insights into the Divergent Evolution of Astigmatic Mites and Household Pest Adaptations.</title>
        <authorList>
            <person name="Xiong Q."/>
            <person name="Wan A.T."/>
            <person name="Liu X."/>
            <person name="Fung C.S."/>
            <person name="Xiao X."/>
            <person name="Malainual N."/>
            <person name="Hou J."/>
            <person name="Wang L."/>
            <person name="Wang M."/>
            <person name="Yang K.Y."/>
            <person name="Cui Y."/>
            <person name="Leung E.L."/>
            <person name="Nong W."/>
            <person name="Shin S.K."/>
            <person name="Au S.W."/>
            <person name="Jeong K.Y."/>
            <person name="Chew F.T."/>
            <person name="Hui J.H."/>
            <person name="Leung T.F."/>
            <person name="Tungtrongchitr A."/>
            <person name="Zhong N."/>
            <person name="Liu Z."/>
            <person name="Tsui S.K."/>
        </authorList>
    </citation>
    <scope>NUCLEOTIDE SEQUENCE [LARGE SCALE GENOMIC DNA]</scope>
    <source>
        <strain evidence="2">Derp</strain>
    </source>
</reference>
<reference evidence="2 3" key="1">
    <citation type="journal article" date="2018" name="J. Allergy Clin. Immunol.">
        <title>High-quality assembly of Dermatophagoides pteronyssinus genome and transcriptome reveals a wide range of novel allergens.</title>
        <authorList>
            <person name="Liu X.Y."/>
            <person name="Yang K.Y."/>
            <person name="Wang M.Q."/>
            <person name="Kwok J.S."/>
            <person name="Zeng X."/>
            <person name="Yang Z."/>
            <person name="Xiao X.J."/>
            <person name="Lau C.P."/>
            <person name="Li Y."/>
            <person name="Huang Z.M."/>
            <person name="Ba J.G."/>
            <person name="Yim A.K."/>
            <person name="Ouyang C.Y."/>
            <person name="Ngai S.M."/>
            <person name="Chan T.F."/>
            <person name="Leung E.L."/>
            <person name="Liu L."/>
            <person name="Liu Z.G."/>
            <person name="Tsui S.K."/>
        </authorList>
    </citation>
    <scope>NUCLEOTIDE SEQUENCE [LARGE SCALE GENOMIC DNA]</scope>
    <source>
        <strain evidence="2">Derp</strain>
    </source>
</reference>
<organism evidence="2 3">
    <name type="scientific">Dermatophagoides pteronyssinus</name>
    <name type="common">European house dust mite</name>
    <dbReference type="NCBI Taxonomy" id="6956"/>
    <lineage>
        <taxon>Eukaryota</taxon>
        <taxon>Metazoa</taxon>
        <taxon>Ecdysozoa</taxon>
        <taxon>Arthropoda</taxon>
        <taxon>Chelicerata</taxon>
        <taxon>Arachnida</taxon>
        <taxon>Acari</taxon>
        <taxon>Acariformes</taxon>
        <taxon>Sarcoptiformes</taxon>
        <taxon>Astigmata</taxon>
        <taxon>Psoroptidia</taxon>
        <taxon>Analgoidea</taxon>
        <taxon>Pyroglyphidae</taxon>
        <taxon>Dermatophagoidinae</taxon>
        <taxon>Dermatophagoides</taxon>
    </lineage>
</organism>
<feature type="region of interest" description="Disordered" evidence="1">
    <location>
        <begin position="42"/>
        <end position="67"/>
    </location>
</feature>
<dbReference type="Proteomes" id="UP000887458">
    <property type="component" value="Unassembled WGS sequence"/>
</dbReference>
<gene>
    <name evidence="2" type="ORF">DERP_000018</name>
</gene>
<accession>A0ABQ8IZ15</accession>
<evidence type="ECO:0000313" key="2">
    <source>
        <dbReference type="EMBL" id="KAH9415533.1"/>
    </source>
</evidence>
<proteinExistence type="predicted"/>
<sequence>MKINIPFEIVTKNDYIHSQVTKKMELFYQLIDSFIIPDVGSRSVHNGKEYMKSKQATTSTSARMMKP</sequence>
<keyword evidence="3" id="KW-1185">Reference proteome</keyword>
<comment type="caution">
    <text evidence="2">The sequence shown here is derived from an EMBL/GenBank/DDBJ whole genome shotgun (WGS) entry which is preliminary data.</text>
</comment>
<dbReference type="EMBL" id="NJHN03000095">
    <property type="protein sequence ID" value="KAH9415533.1"/>
    <property type="molecule type" value="Genomic_DNA"/>
</dbReference>